<reference evidence="9 10" key="1">
    <citation type="submission" date="2018-09" db="EMBL/GenBank/DDBJ databases">
        <title>Phylogeny of the Shewanellaceae, and recommendation for two new genera, Pseudoshewanella and Parashewanella.</title>
        <authorList>
            <person name="Wang G."/>
        </authorList>
    </citation>
    <scope>NUCLEOTIDE SEQUENCE [LARGE SCALE GENOMIC DNA]</scope>
    <source>
        <strain evidence="9 10">KCTC 22492</strain>
    </source>
</reference>
<dbReference type="GO" id="GO:0005975">
    <property type="term" value="P:carbohydrate metabolic process"/>
    <property type="evidence" value="ECO:0007669"/>
    <property type="project" value="InterPro"/>
</dbReference>
<keyword evidence="9" id="KW-0808">Transferase</keyword>
<comment type="similarity">
    <text evidence="2 5">Belongs to the glycosyl hydrolase 13 family.</text>
</comment>
<feature type="chain" id="PRO_5017385724" description="Alpha-amylase" evidence="7">
    <location>
        <begin position="20"/>
        <end position="548"/>
    </location>
</feature>
<dbReference type="SUPFAM" id="SSF51011">
    <property type="entry name" value="Glycosyl hydrolase domain"/>
    <property type="match status" value="1"/>
</dbReference>
<name>A0A3A6U1R1_9GAMM</name>
<sequence length="548" mass="62345">MLNKLTLGLFAAVSFTTVAETTEFYGTLHPYASENIYFVITDRFVDGDKSNNYENDSGFDRPLEWPTGEKGNVGFLGGDFKGLLNQADYIKDLGFSSVWTTPIFQNPAEAFTGGHEIKPTGFAMDKGKSGYHGYWGVNFYKLDKHLPSKNLDFQQLNHKLTEKGLKTVLDVVLNHGSPSYTMEKQQPLFGQLFDKNGNLVADHMNLSPQSLKPKIEPLHEFFNQKPDLAQLSDINIENPKVMDYFVEAYIQWLGQGASALRLDTVKHIPAHVWGEFSKRIRKHYPDLFMFGEVYSYNAKEIAKYTYPKYGAMSVLDFPLKQAMDDVFAQQKGFETLAAALYLEDGPYANPYELTTFYDNHDMARINATDNGFIDAHNWLFTARGIPVLYYGSEIGFNRGKPEHFGNRNYFGVENIEKAKNHVIAKNLTRIAKIRLNNIALQRGIQIPIEMKGDRAAFYRVFQHDGLYQTALVFLNKSDSSLEFTIPSDIQDGKWFDVITKNELPFTSGKKVRVNAHDVKVFTISDKLTNHMLLQKLKHAMEHRLGGLK</sequence>
<dbReference type="EC" id="3.2.1.1" evidence="6"/>
<dbReference type="Pfam" id="PF00128">
    <property type="entry name" value="Alpha-amylase"/>
    <property type="match status" value="1"/>
</dbReference>
<keyword evidence="4 7" id="KW-0732">Signal</keyword>
<gene>
    <name evidence="9" type="ORF">D5R81_00795</name>
</gene>
<accession>A0A3A6U1R1</accession>
<keyword evidence="6" id="KW-0378">Hydrolase</keyword>
<evidence type="ECO:0000313" key="10">
    <source>
        <dbReference type="Proteomes" id="UP000273022"/>
    </source>
</evidence>
<evidence type="ECO:0000256" key="6">
    <source>
        <dbReference type="RuleBase" id="RU361134"/>
    </source>
</evidence>
<dbReference type="GO" id="GO:0016740">
    <property type="term" value="F:transferase activity"/>
    <property type="evidence" value="ECO:0007669"/>
    <property type="project" value="UniProtKB-KW"/>
</dbReference>
<dbReference type="AlphaFoldDB" id="A0A3A6U1R1"/>
<evidence type="ECO:0000259" key="8">
    <source>
        <dbReference type="SMART" id="SM00642"/>
    </source>
</evidence>
<dbReference type="GO" id="GO:0046872">
    <property type="term" value="F:metal ion binding"/>
    <property type="evidence" value="ECO:0007669"/>
    <property type="project" value="UniProtKB-KW"/>
</dbReference>
<dbReference type="Proteomes" id="UP000273022">
    <property type="component" value="Unassembled WGS sequence"/>
</dbReference>
<evidence type="ECO:0000256" key="1">
    <source>
        <dbReference type="ARBA" id="ARBA00001913"/>
    </source>
</evidence>
<comment type="cofactor">
    <cofactor evidence="1">
        <name>Ca(2+)</name>
        <dbReference type="ChEBI" id="CHEBI:29108"/>
    </cofactor>
</comment>
<dbReference type="SMART" id="SM00642">
    <property type="entry name" value="Aamy"/>
    <property type="match status" value="1"/>
</dbReference>
<keyword evidence="3" id="KW-0479">Metal-binding</keyword>
<comment type="caution">
    <text evidence="9">The sequence shown here is derived from an EMBL/GenBank/DDBJ whole genome shotgun (WGS) entry which is preliminary data.</text>
</comment>
<comment type="catalytic activity">
    <reaction evidence="6">
        <text>Endohydrolysis of (1-&gt;4)-alpha-D-glucosidic linkages in polysaccharides containing three or more (1-&gt;4)-alpha-linked D-glucose units.</text>
        <dbReference type="EC" id="3.2.1.1"/>
    </reaction>
</comment>
<evidence type="ECO:0000313" key="9">
    <source>
        <dbReference type="EMBL" id="RJY19390.1"/>
    </source>
</evidence>
<dbReference type="Gene3D" id="3.20.20.80">
    <property type="entry name" value="Glycosidases"/>
    <property type="match status" value="1"/>
</dbReference>
<dbReference type="PRINTS" id="PR00110">
    <property type="entry name" value="ALPHAAMYLASE"/>
</dbReference>
<dbReference type="EMBL" id="QYYH01000003">
    <property type="protein sequence ID" value="RJY19390.1"/>
    <property type="molecule type" value="Genomic_DNA"/>
</dbReference>
<dbReference type="RefSeq" id="WP_121851759.1">
    <property type="nucleotide sequence ID" value="NZ_CP037952.1"/>
</dbReference>
<dbReference type="InterPro" id="IPR006046">
    <property type="entry name" value="Alpha_amylase"/>
</dbReference>
<evidence type="ECO:0000256" key="5">
    <source>
        <dbReference type="RuleBase" id="RU003615"/>
    </source>
</evidence>
<dbReference type="PANTHER" id="PTHR10357:SF215">
    <property type="entry name" value="ALPHA-AMYLASE 1"/>
    <property type="match status" value="1"/>
</dbReference>
<dbReference type="OrthoDB" id="9805159at2"/>
<dbReference type="GO" id="GO:0004556">
    <property type="term" value="F:alpha-amylase activity"/>
    <property type="evidence" value="ECO:0007669"/>
    <property type="project" value="UniProtKB-UniRule"/>
</dbReference>
<keyword evidence="10" id="KW-1185">Reference proteome</keyword>
<dbReference type="SUPFAM" id="SSF51445">
    <property type="entry name" value="(Trans)glycosidases"/>
    <property type="match status" value="1"/>
</dbReference>
<dbReference type="InterPro" id="IPR017853">
    <property type="entry name" value="GH"/>
</dbReference>
<evidence type="ECO:0000256" key="7">
    <source>
        <dbReference type="SAM" id="SignalP"/>
    </source>
</evidence>
<evidence type="ECO:0000256" key="4">
    <source>
        <dbReference type="ARBA" id="ARBA00022729"/>
    </source>
</evidence>
<proteinExistence type="inferred from homology"/>
<feature type="signal peptide" evidence="7">
    <location>
        <begin position="1"/>
        <end position="19"/>
    </location>
</feature>
<dbReference type="Gene3D" id="2.60.40.1180">
    <property type="entry name" value="Golgi alpha-mannosidase II"/>
    <property type="match status" value="1"/>
</dbReference>
<dbReference type="InterPro" id="IPR013780">
    <property type="entry name" value="Glyco_hydro_b"/>
</dbReference>
<evidence type="ECO:0000256" key="3">
    <source>
        <dbReference type="ARBA" id="ARBA00022723"/>
    </source>
</evidence>
<dbReference type="PANTHER" id="PTHR10357">
    <property type="entry name" value="ALPHA-AMYLASE FAMILY MEMBER"/>
    <property type="match status" value="1"/>
</dbReference>
<keyword evidence="6" id="KW-0326">Glycosidase</keyword>
<protein>
    <recommendedName>
        <fullName evidence="6">Alpha-amylase</fullName>
        <ecNumber evidence="6">3.2.1.1</ecNumber>
    </recommendedName>
</protein>
<dbReference type="CDD" id="cd11339">
    <property type="entry name" value="AmyAc_bac_CMD_like_2"/>
    <property type="match status" value="1"/>
</dbReference>
<dbReference type="InterPro" id="IPR006047">
    <property type="entry name" value="GH13_cat_dom"/>
</dbReference>
<evidence type="ECO:0000256" key="2">
    <source>
        <dbReference type="ARBA" id="ARBA00008061"/>
    </source>
</evidence>
<keyword evidence="6" id="KW-0119">Carbohydrate metabolism</keyword>
<feature type="domain" description="Glycosyl hydrolase family 13 catalytic" evidence="8">
    <location>
        <begin position="38"/>
        <end position="434"/>
    </location>
</feature>
<organism evidence="9 10">
    <name type="scientific">Parashewanella spongiae</name>
    <dbReference type="NCBI Taxonomy" id="342950"/>
    <lineage>
        <taxon>Bacteria</taxon>
        <taxon>Pseudomonadati</taxon>
        <taxon>Pseudomonadota</taxon>
        <taxon>Gammaproteobacteria</taxon>
        <taxon>Alteromonadales</taxon>
        <taxon>Shewanellaceae</taxon>
        <taxon>Parashewanella</taxon>
    </lineage>
</organism>